<dbReference type="PANTHER" id="PTHR22642:SF2">
    <property type="entry name" value="PROTEIN LONG AFTER FAR-RED 3"/>
    <property type="match status" value="1"/>
</dbReference>
<dbReference type="InterPro" id="IPR011059">
    <property type="entry name" value="Metal-dep_hydrolase_composite"/>
</dbReference>
<sequence>MATLYYNGTIYTMAAPNDTVEAVLINDGLVTETGSYETLKAQADHFVDLQGQTMMPALTDVHQHLVMIGKKLDMLVLEDMTDIDEMKREVKAFNTNRQWNNIFGYDENNFENQYKINIKELDELTEKPTLITRICSHAGVVNSAAFEALNITKDVENPEGGYFERDEDGELTGWVYDKAFEEMRAATVEDTVESISEDITRAVKYLQSLGIANVHTEDLAYYGDFNVPLDAYLKTLGQDALKFRVNLLTHEQVYEDVVQADKKYKENFVERDAMKIFADGAFGAKTALVSEPYEGSNDEGLQIHSEEKLHEMVQTARSHGDAIAVHMIGDRAIEMVLDAIEKYPPKNNKHDRLIHISLLRPDLIDRIAKLPVVCDIQPTFLTSDMPWVEEYIGKARAQYLYPFKTLHDKGIIMGGSSDAPIEKVNPFLGIHALMTREDNGAVYYPEQIISRFDAFKMYTTEAAKIVYRENVQGQIAAGYFADFIVLDRDVMNVSPDELKETKVLKTVIDGEIVFEM</sequence>
<name>A0A1G9EKT8_9STAP</name>
<dbReference type="Gene3D" id="3.20.20.140">
    <property type="entry name" value="Metal-dependent hydrolases"/>
    <property type="match status" value="1"/>
</dbReference>
<dbReference type="CDD" id="cd01300">
    <property type="entry name" value="YtcJ_like"/>
    <property type="match status" value="1"/>
</dbReference>
<reference evidence="3" key="1">
    <citation type="submission" date="2016-10" db="EMBL/GenBank/DDBJ databases">
        <authorList>
            <person name="Varghese N."/>
            <person name="Submissions S."/>
        </authorList>
    </citation>
    <scope>NUCLEOTIDE SEQUENCE [LARGE SCALE GENOMIC DNA]</scope>
    <source>
        <strain evidence="3">CGMCC 1.8911</strain>
    </source>
</reference>
<evidence type="ECO:0000259" key="1">
    <source>
        <dbReference type="Pfam" id="PF07969"/>
    </source>
</evidence>
<dbReference type="RefSeq" id="WP_092600102.1">
    <property type="nucleotide sequence ID" value="NZ_FNFI01000018.1"/>
</dbReference>
<dbReference type="SUPFAM" id="SSF51338">
    <property type="entry name" value="Composite domain of metallo-dependent hydrolases"/>
    <property type="match status" value="1"/>
</dbReference>
<feature type="domain" description="Amidohydrolase 3" evidence="1">
    <location>
        <begin position="46"/>
        <end position="514"/>
    </location>
</feature>
<dbReference type="EMBL" id="FNFI01000018">
    <property type="protein sequence ID" value="SDK76625.1"/>
    <property type="molecule type" value="Genomic_DNA"/>
</dbReference>
<dbReference type="InterPro" id="IPR032466">
    <property type="entry name" value="Metal_Hydrolase"/>
</dbReference>
<dbReference type="InterPro" id="IPR033932">
    <property type="entry name" value="YtcJ-like"/>
</dbReference>
<dbReference type="OrthoDB" id="9767366at2"/>
<dbReference type="GO" id="GO:0016810">
    <property type="term" value="F:hydrolase activity, acting on carbon-nitrogen (but not peptide) bonds"/>
    <property type="evidence" value="ECO:0007669"/>
    <property type="project" value="InterPro"/>
</dbReference>
<gene>
    <name evidence="2" type="ORF">SAMN05216187_1184</name>
</gene>
<dbReference type="PANTHER" id="PTHR22642">
    <property type="entry name" value="IMIDAZOLONEPROPIONASE"/>
    <property type="match status" value="1"/>
</dbReference>
<dbReference type="SUPFAM" id="SSF51556">
    <property type="entry name" value="Metallo-dependent hydrolases"/>
    <property type="match status" value="1"/>
</dbReference>
<organism evidence="2 3">
    <name type="scientific">Jeotgalicoccus aerolatus</name>
    <dbReference type="NCBI Taxonomy" id="709510"/>
    <lineage>
        <taxon>Bacteria</taxon>
        <taxon>Bacillati</taxon>
        <taxon>Bacillota</taxon>
        <taxon>Bacilli</taxon>
        <taxon>Bacillales</taxon>
        <taxon>Staphylococcaceae</taxon>
        <taxon>Jeotgalicoccus</taxon>
    </lineage>
</organism>
<proteinExistence type="predicted"/>
<dbReference type="Gene3D" id="3.10.310.70">
    <property type="match status" value="1"/>
</dbReference>
<dbReference type="AlphaFoldDB" id="A0A1G9EKT8"/>
<dbReference type="Pfam" id="PF07969">
    <property type="entry name" value="Amidohydro_3"/>
    <property type="match status" value="1"/>
</dbReference>
<dbReference type="STRING" id="586411.SAMN05216187_1184"/>
<evidence type="ECO:0000313" key="3">
    <source>
        <dbReference type="Proteomes" id="UP000242700"/>
    </source>
</evidence>
<dbReference type="Proteomes" id="UP000242700">
    <property type="component" value="Unassembled WGS sequence"/>
</dbReference>
<dbReference type="InterPro" id="IPR013108">
    <property type="entry name" value="Amidohydro_3"/>
</dbReference>
<accession>A0A1G9EKT8</accession>
<dbReference type="Gene3D" id="2.30.40.10">
    <property type="entry name" value="Urease, subunit C, domain 1"/>
    <property type="match status" value="1"/>
</dbReference>
<protein>
    <recommendedName>
        <fullName evidence="1">Amidohydrolase 3 domain-containing protein</fullName>
    </recommendedName>
</protein>
<evidence type="ECO:0000313" key="2">
    <source>
        <dbReference type="EMBL" id="SDK76625.1"/>
    </source>
</evidence>